<keyword evidence="2" id="KW-0812">Transmembrane</keyword>
<reference evidence="3" key="1">
    <citation type="submission" date="2023-01" db="EMBL/GenBank/DDBJ databases">
        <authorList>
            <person name="Piombo E."/>
        </authorList>
    </citation>
    <scope>NUCLEOTIDE SEQUENCE</scope>
</reference>
<dbReference type="EMBL" id="CABFNP030000751">
    <property type="protein sequence ID" value="CAI6083411.1"/>
    <property type="molecule type" value="Genomic_DNA"/>
</dbReference>
<gene>
    <name evidence="3" type="ORF">CCHLO57077_00012491</name>
</gene>
<feature type="compositionally biased region" description="Polar residues" evidence="1">
    <location>
        <begin position="308"/>
        <end position="320"/>
    </location>
</feature>
<name>A0AA35LWM1_9HYPO</name>
<evidence type="ECO:0000256" key="2">
    <source>
        <dbReference type="SAM" id="Phobius"/>
    </source>
</evidence>
<feature type="compositionally biased region" description="Polar residues" evidence="1">
    <location>
        <begin position="336"/>
        <end position="368"/>
    </location>
</feature>
<evidence type="ECO:0000313" key="3">
    <source>
        <dbReference type="EMBL" id="CAI6083411.1"/>
    </source>
</evidence>
<evidence type="ECO:0000256" key="1">
    <source>
        <dbReference type="SAM" id="MobiDB-lite"/>
    </source>
</evidence>
<protein>
    <submittedName>
        <fullName evidence="3">Uncharacterized protein</fullName>
    </submittedName>
</protein>
<keyword evidence="2" id="KW-1133">Transmembrane helix</keyword>
<dbReference type="Proteomes" id="UP001160390">
    <property type="component" value="Unassembled WGS sequence"/>
</dbReference>
<organism evidence="3 4">
    <name type="scientific">Clonostachys chloroleuca</name>
    <dbReference type="NCBI Taxonomy" id="1926264"/>
    <lineage>
        <taxon>Eukaryota</taxon>
        <taxon>Fungi</taxon>
        <taxon>Dikarya</taxon>
        <taxon>Ascomycota</taxon>
        <taxon>Pezizomycotina</taxon>
        <taxon>Sordariomycetes</taxon>
        <taxon>Hypocreomycetidae</taxon>
        <taxon>Hypocreales</taxon>
        <taxon>Bionectriaceae</taxon>
        <taxon>Clonostachys</taxon>
    </lineage>
</organism>
<accession>A0AA35LWM1</accession>
<evidence type="ECO:0000313" key="4">
    <source>
        <dbReference type="Proteomes" id="UP001160390"/>
    </source>
</evidence>
<keyword evidence="2" id="KW-0472">Membrane</keyword>
<dbReference type="AlphaFoldDB" id="A0AA35LWM1"/>
<sequence length="567" mass="63713">MSSSILGYVLLSWRSSIFDGNEAVSKRDIVVLTRNGGFGVIKCSKEVEVKLEERDHRTTKLMISMLISIASTIPTPSSTVLNSFVKRNGMPSAASLVNLIFVNFSWGPELFRAFFRTPESYICEVPASTDYQVIATSGPETPRHESPAFLTSLWYTIRETKRTDWVQAGNVVPDTAHWRRWLEDAEENAKNETRDWDAAGRKCEIDSFEVLDDLDETADTQVKGTLPTSLKKLITLLILALSTRGRLYLNLKGSSWWKYMFRPAVPPGHERLEWICECGHLLYGDFINPSLELKNQLAKTSSQRTIQATMTAHGPSSSTARALATPTAPGRARMRQSGTRQVAWSGPSSNGPRSANTSLPTSSAVSQPLTPSGMCVLVCVKFSRRRTKAETVWYHDRTTDGEVFQDIRDKYHLVRPSKLPMSLRLKNPTKAIFIKFLFEKAPVMSRIAGTEERPSIPPKRFVDDGKYHYTPCPLEEQPMPSDTFLHFLTSHDTHVQRLWGPRLPKKIHDKHDKMPSFTADWGVHIEEGPNWPLIMSLMLVAVLLSGLVAGIVWWKTNDRQTAVAIGA</sequence>
<feature type="region of interest" description="Disordered" evidence="1">
    <location>
        <begin position="308"/>
        <end position="368"/>
    </location>
</feature>
<comment type="caution">
    <text evidence="3">The sequence shown here is derived from an EMBL/GenBank/DDBJ whole genome shotgun (WGS) entry which is preliminary data.</text>
</comment>
<feature type="transmembrane region" description="Helical" evidence="2">
    <location>
        <begin position="533"/>
        <end position="554"/>
    </location>
</feature>
<keyword evidence="4" id="KW-1185">Reference proteome</keyword>
<proteinExistence type="predicted"/>